<protein>
    <recommendedName>
        <fullName evidence="3">DsDNA-mimic protein</fullName>
    </recommendedName>
</protein>
<organism evidence="1 2">
    <name type="scientific">Haemophilus ducreyi</name>
    <dbReference type="NCBI Taxonomy" id="730"/>
    <lineage>
        <taxon>Bacteria</taxon>
        <taxon>Pseudomonadati</taxon>
        <taxon>Pseudomonadota</taxon>
        <taxon>Gammaproteobacteria</taxon>
        <taxon>Pasteurellales</taxon>
        <taxon>Pasteurellaceae</taxon>
        <taxon>Haemophilus</taxon>
    </lineage>
</organism>
<dbReference type="AlphaFoldDB" id="A0AAC8UDQ6"/>
<name>A0AAC8UDQ6_HAEDC</name>
<reference evidence="1 2" key="1">
    <citation type="journal article" date="2015" name="PLoS Negl. Trop. Dis.">
        <title>Haemophilus ducreyi Cutaneous Ulcer Strains Are Nearly Identical to Class I Genital Ulcer Strains.</title>
        <authorList>
            <person name="Gangaiah D."/>
            <person name="Webb K.M."/>
            <person name="Humphreys T.L."/>
            <person name="Fortney K.R."/>
            <person name="Toh E."/>
            <person name="Tai A."/>
            <person name="Katz S.S."/>
            <person name="Pillay A."/>
            <person name="Chen C.Y."/>
            <person name="Roberts S.A."/>
            <person name="Munson R.S.Jr."/>
            <person name="Spinola S.M."/>
        </authorList>
    </citation>
    <scope>NUCLEOTIDE SEQUENCE [LARGE SCALE GENOMIC DNA]</scope>
    <source>
        <strain evidence="2">CLU2</strain>
    </source>
</reference>
<dbReference type="EMBL" id="CP011219">
    <property type="protein sequence ID" value="AKO32931.1"/>
    <property type="molecule type" value="Genomic_DNA"/>
</dbReference>
<accession>A0AAC8UDQ6</accession>
<evidence type="ECO:0008006" key="3">
    <source>
        <dbReference type="Google" id="ProtNLM"/>
    </source>
</evidence>
<proteinExistence type="predicted"/>
<evidence type="ECO:0000313" key="1">
    <source>
        <dbReference type="EMBL" id="AKO32931.1"/>
    </source>
</evidence>
<sequence length="64" mass="7708">MNCEHASELISLNYEQKLKVKDSLQLQIHLWLCPKCRHFKKNNNEMRKLLQNYCDPKSNCEKET</sequence>
<evidence type="ECO:0000313" key="2">
    <source>
        <dbReference type="Proteomes" id="UP000060132"/>
    </source>
</evidence>
<dbReference type="Proteomes" id="UP000060132">
    <property type="component" value="Chromosome"/>
</dbReference>
<gene>
    <name evidence="1" type="ORF">RZ57_07480</name>
</gene>